<dbReference type="EMBL" id="JBDFQZ010000012">
    <property type="protein sequence ID" value="KAK9672883.1"/>
    <property type="molecule type" value="Genomic_DNA"/>
</dbReference>
<evidence type="ECO:0000256" key="1">
    <source>
        <dbReference type="SAM" id="MobiDB-lite"/>
    </source>
</evidence>
<name>A0AAW1HA06_SAPOF</name>
<feature type="compositionally biased region" description="Low complexity" evidence="1">
    <location>
        <begin position="95"/>
        <end position="125"/>
    </location>
</feature>
<dbReference type="AlphaFoldDB" id="A0AAW1HA06"/>
<protein>
    <submittedName>
        <fullName evidence="2">Uncharacterized protein</fullName>
    </submittedName>
</protein>
<organism evidence="2 3">
    <name type="scientific">Saponaria officinalis</name>
    <name type="common">Common soapwort</name>
    <name type="synonym">Lychnis saponaria</name>
    <dbReference type="NCBI Taxonomy" id="3572"/>
    <lineage>
        <taxon>Eukaryota</taxon>
        <taxon>Viridiplantae</taxon>
        <taxon>Streptophyta</taxon>
        <taxon>Embryophyta</taxon>
        <taxon>Tracheophyta</taxon>
        <taxon>Spermatophyta</taxon>
        <taxon>Magnoliopsida</taxon>
        <taxon>eudicotyledons</taxon>
        <taxon>Gunneridae</taxon>
        <taxon>Pentapetalae</taxon>
        <taxon>Caryophyllales</taxon>
        <taxon>Caryophyllaceae</taxon>
        <taxon>Caryophylleae</taxon>
        <taxon>Saponaria</taxon>
    </lineage>
</organism>
<accession>A0AAW1HA06</accession>
<dbReference type="InterPro" id="IPR008480">
    <property type="entry name" value="DUF761_pln"/>
</dbReference>
<keyword evidence="3" id="KW-1185">Reference proteome</keyword>
<feature type="region of interest" description="Disordered" evidence="1">
    <location>
        <begin position="94"/>
        <end position="127"/>
    </location>
</feature>
<dbReference type="Proteomes" id="UP001443914">
    <property type="component" value="Unassembled WGS sequence"/>
</dbReference>
<proteinExistence type="predicted"/>
<reference evidence="2" key="1">
    <citation type="submission" date="2024-03" db="EMBL/GenBank/DDBJ databases">
        <title>WGS assembly of Saponaria officinalis var. Norfolk2.</title>
        <authorList>
            <person name="Jenkins J."/>
            <person name="Shu S."/>
            <person name="Grimwood J."/>
            <person name="Barry K."/>
            <person name="Goodstein D."/>
            <person name="Schmutz J."/>
            <person name="Leebens-Mack J."/>
            <person name="Osbourn A."/>
        </authorList>
    </citation>
    <scope>NUCLEOTIDE SEQUENCE [LARGE SCALE GENOMIC DNA]</scope>
    <source>
        <strain evidence="2">JIC</strain>
    </source>
</reference>
<evidence type="ECO:0000313" key="2">
    <source>
        <dbReference type="EMBL" id="KAK9672883.1"/>
    </source>
</evidence>
<comment type="caution">
    <text evidence="2">The sequence shown here is derived from an EMBL/GenBank/DDBJ whole genome shotgun (WGS) entry which is preliminary data.</text>
</comment>
<dbReference type="Pfam" id="PF05553">
    <property type="entry name" value="DUF761"/>
    <property type="match status" value="1"/>
</dbReference>
<gene>
    <name evidence="2" type="ORF">RND81_12G132000</name>
</gene>
<evidence type="ECO:0000313" key="3">
    <source>
        <dbReference type="Proteomes" id="UP001443914"/>
    </source>
</evidence>
<sequence>MSCCLFMPKKLKKLPSSSKKAWNSFTSSISPKLRNLHHLLNNKLPKPVSKTASRLLHLRCHHHHRPFKGCLCYKKHQYHHIQPLSTVSVDKLLENNKNNNNNSNSNSNNNINNENSEKGNGSSSKTGQVKWKEYVSKLPIIRGIDERADEFILRFRQQMKLQREQSIIDFHDMLARST</sequence>